<accession>A0AAN6WRI9</accession>
<sequence>MQSFQAFFTAMVSMLMLSSAMAAAFPASTLLTARTPRIYPTPAAYPCRSRGS</sequence>
<gene>
    <name evidence="2" type="ORF">QBC35DRAFT_453076</name>
</gene>
<dbReference type="AlphaFoldDB" id="A0AAN6WRI9"/>
<protein>
    <submittedName>
        <fullName evidence="2">Uncharacterized protein</fullName>
    </submittedName>
</protein>
<evidence type="ECO:0000313" key="3">
    <source>
        <dbReference type="Proteomes" id="UP001302126"/>
    </source>
</evidence>
<evidence type="ECO:0000313" key="2">
    <source>
        <dbReference type="EMBL" id="KAK4186671.1"/>
    </source>
</evidence>
<keyword evidence="1" id="KW-0732">Signal</keyword>
<comment type="caution">
    <text evidence="2">The sequence shown here is derived from an EMBL/GenBank/DDBJ whole genome shotgun (WGS) entry which is preliminary data.</text>
</comment>
<reference evidence="2" key="2">
    <citation type="submission" date="2023-05" db="EMBL/GenBank/DDBJ databases">
        <authorList>
            <consortium name="Lawrence Berkeley National Laboratory"/>
            <person name="Steindorff A."/>
            <person name="Hensen N."/>
            <person name="Bonometti L."/>
            <person name="Westerberg I."/>
            <person name="Brannstrom I.O."/>
            <person name="Guillou S."/>
            <person name="Cros-Aarteil S."/>
            <person name="Calhoun S."/>
            <person name="Haridas S."/>
            <person name="Kuo A."/>
            <person name="Mondo S."/>
            <person name="Pangilinan J."/>
            <person name="Riley R."/>
            <person name="Labutti K."/>
            <person name="Andreopoulos B."/>
            <person name="Lipzen A."/>
            <person name="Chen C."/>
            <person name="Yanf M."/>
            <person name="Daum C."/>
            <person name="Ng V."/>
            <person name="Clum A."/>
            <person name="Ohm R."/>
            <person name="Martin F."/>
            <person name="Silar P."/>
            <person name="Natvig D."/>
            <person name="Lalanne C."/>
            <person name="Gautier V."/>
            <person name="Ament-Velasquez S.L."/>
            <person name="Kruys A."/>
            <person name="Hutchinson M.I."/>
            <person name="Powell A.J."/>
            <person name="Barry K."/>
            <person name="Miller A.N."/>
            <person name="Grigoriev I.V."/>
            <person name="Debuchy R."/>
            <person name="Gladieux P."/>
            <person name="Thoren M.H."/>
            <person name="Johannesson H."/>
        </authorList>
    </citation>
    <scope>NUCLEOTIDE SEQUENCE</scope>
    <source>
        <strain evidence="2">PSN309</strain>
    </source>
</reference>
<name>A0AAN6WRI9_9PEZI</name>
<dbReference type="EMBL" id="MU864418">
    <property type="protein sequence ID" value="KAK4186671.1"/>
    <property type="molecule type" value="Genomic_DNA"/>
</dbReference>
<organism evidence="2 3">
    <name type="scientific">Podospora australis</name>
    <dbReference type="NCBI Taxonomy" id="1536484"/>
    <lineage>
        <taxon>Eukaryota</taxon>
        <taxon>Fungi</taxon>
        <taxon>Dikarya</taxon>
        <taxon>Ascomycota</taxon>
        <taxon>Pezizomycotina</taxon>
        <taxon>Sordariomycetes</taxon>
        <taxon>Sordariomycetidae</taxon>
        <taxon>Sordariales</taxon>
        <taxon>Podosporaceae</taxon>
        <taxon>Podospora</taxon>
    </lineage>
</organism>
<evidence type="ECO:0000256" key="1">
    <source>
        <dbReference type="SAM" id="SignalP"/>
    </source>
</evidence>
<keyword evidence="3" id="KW-1185">Reference proteome</keyword>
<dbReference type="Proteomes" id="UP001302126">
    <property type="component" value="Unassembled WGS sequence"/>
</dbReference>
<proteinExistence type="predicted"/>
<feature type="signal peptide" evidence="1">
    <location>
        <begin position="1"/>
        <end position="22"/>
    </location>
</feature>
<reference evidence="2" key="1">
    <citation type="journal article" date="2023" name="Mol. Phylogenet. Evol.">
        <title>Genome-scale phylogeny and comparative genomics of the fungal order Sordariales.</title>
        <authorList>
            <person name="Hensen N."/>
            <person name="Bonometti L."/>
            <person name="Westerberg I."/>
            <person name="Brannstrom I.O."/>
            <person name="Guillou S."/>
            <person name="Cros-Aarteil S."/>
            <person name="Calhoun S."/>
            <person name="Haridas S."/>
            <person name="Kuo A."/>
            <person name="Mondo S."/>
            <person name="Pangilinan J."/>
            <person name="Riley R."/>
            <person name="LaButti K."/>
            <person name="Andreopoulos B."/>
            <person name="Lipzen A."/>
            <person name="Chen C."/>
            <person name="Yan M."/>
            <person name="Daum C."/>
            <person name="Ng V."/>
            <person name="Clum A."/>
            <person name="Steindorff A."/>
            <person name="Ohm R.A."/>
            <person name="Martin F."/>
            <person name="Silar P."/>
            <person name="Natvig D.O."/>
            <person name="Lalanne C."/>
            <person name="Gautier V."/>
            <person name="Ament-Velasquez S.L."/>
            <person name="Kruys A."/>
            <person name="Hutchinson M.I."/>
            <person name="Powell A.J."/>
            <person name="Barry K."/>
            <person name="Miller A.N."/>
            <person name="Grigoriev I.V."/>
            <person name="Debuchy R."/>
            <person name="Gladieux P."/>
            <person name="Hiltunen Thoren M."/>
            <person name="Johannesson H."/>
        </authorList>
    </citation>
    <scope>NUCLEOTIDE SEQUENCE</scope>
    <source>
        <strain evidence="2">PSN309</strain>
    </source>
</reference>
<feature type="chain" id="PRO_5042858957" evidence="1">
    <location>
        <begin position="23"/>
        <end position="52"/>
    </location>
</feature>